<protein>
    <submittedName>
        <fullName evidence="2">Uncharacterized protein</fullName>
    </submittedName>
</protein>
<keyword evidence="1" id="KW-0472">Membrane</keyword>
<organism evidence="2">
    <name type="scientific">Microcystis aeruginosa K-139</name>
    <dbReference type="NCBI Taxonomy" id="600778"/>
    <lineage>
        <taxon>Bacteria</taxon>
        <taxon>Bacillati</taxon>
        <taxon>Cyanobacteriota</taxon>
        <taxon>Cyanophyceae</taxon>
        <taxon>Oscillatoriophycideae</taxon>
        <taxon>Chroococcales</taxon>
        <taxon>Microcystaceae</taxon>
        <taxon>Microcystis</taxon>
    </lineage>
</organism>
<accession>B9X1I2</accession>
<keyword evidence="1" id="KW-0812">Transmembrane</keyword>
<reference evidence="2" key="1">
    <citation type="journal article" date="2011" name="J. Biochem.">
        <title>Characterization of the locus of genes encoding enzymes producing heptadepsipeptide micropeptin in the unicellular cyanobacterium Microcystis.</title>
        <authorList>
            <person name="Nishizawa T."/>
            <person name="Ueda A."/>
            <person name="Nakano T."/>
            <person name="Nishizawa A."/>
            <person name="Miura T."/>
            <person name="Asayama M."/>
            <person name="Fujii K."/>
            <person name="Harada K."/>
            <person name="Shirai M."/>
        </authorList>
    </citation>
    <scope>NUCLEOTIDE SEQUENCE</scope>
    <source>
        <strain evidence="2">K-139</strain>
    </source>
</reference>
<dbReference type="AlphaFoldDB" id="B9X1I2"/>
<feature type="transmembrane region" description="Helical" evidence="1">
    <location>
        <begin position="92"/>
        <end position="120"/>
    </location>
</feature>
<keyword evidence="1" id="KW-1133">Transmembrane helix</keyword>
<sequence>MTEIPTNQSNLVILGVSSMTETTETAIPNDFLGINPTEINKKLVSWGISLDEVVQKLASLGLPGIIFIIAVAASGGTAYPMIYALFGLGGPLGLIGGLGVLGLSTIIGDIVTGYGIEALLKTVYLKRRETETQEYLINEVEGLPISQVLKLNLKKAIEVEIAAEEPIAPKEVEIAEE</sequence>
<evidence type="ECO:0000256" key="1">
    <source>
        <dbReference type="SAM" id="Phobius"/>
    </source>
</evidence>
<evidence type="ECO:0000313" key="2">
    <source>
        <dbReference type="EMBL" id="BAH22766.1"/>
    </source>
</evidence>
<dbReference type="EMBL" id="AB481215">
    <property type="protein sequence ID" value="BAH22766.1"/>
    <property type="molecule type" value="Genomic_DNA"/>
</dbReference>
<name>B9X1I2_MICAE</name>
<feature type="transmembrane region" description="Helical" evidence="1">
    <location>
        <begin position="65"/>
        <end position="86"/>
    </location>
</feature>
<proteinExistence type="predicted"/>